<reference evidence="8" key="1">
    <citation type="submission" date="2013-02" db="EMBL/GenBank/DDBJ databases">
        <title>The complete genome sequence of Corynebacterium casei LMG S-19264 (=DSM 44701).</title>
        <authorList>
            <person name="Ruckert C."/>
            <person name="Albersmeier A."/>
            <person name="Kalinowski J."/>
        </authorList>
    </citation>
    <scope>NUCLEOTIDE SEQUENCE [LARGE SCALE GENOMIC DNA]</scope>
    <source>
        <strain evidence="8">LMG S-19264</strain>
    </source>
</reference>
<organism evidence="7 8">
    <name type="scientific">Corynebacterium casei LMG S-19264</name>
    <dbReference type="NCBI Taxonomy" id="1285583"/>
    <lineage>
        <taxon>Bacteria</taxon>
        <taxon>Bacillati</taxon>
        <taxon>Actinomycetota</taxon>
        <taxon>Actinomycetes</taxon>
        <taxon>Mycobacteriales</taxon>
        <taxon>Corynebacteriaceae</taxon>
        <taxon>Corynebacterium</taxon>
    </lineage>
</organism>
<keyword evidence="2" id="KW-0813">Transport</keyword>
<keyword evidence="5" id="KW-0812">Transmembrane</keyword>
<dbReference type="PANTHER" id="PTHR43335:SF2">
    <property type="entry name" value="ABC TRANSPORTER, ATP-BINDING PROTEIN"/>
    <property type="match status" value="1"/>
</dbReference>
<feature type="domain" description="ABC transporter" evidence="6">
    <location>
        <begin position="62"/>
        <end position="295"/>
    </location>
</feature>
<keyword evidence="5" id="KW-0472">Membrane</keyword>
<evidence type="ECO:0000256" key="1">
    <source>
        <dbReference type="ARBA" id="ARBA00005417"/>
    </source>
</evidence>
<evidence type="ECO:0000256" key="2">
    <source>
        <dbReference type="ARBA" id="ARBA00022448"/>
    </source>
</evidence>
<proteinExistence type="inferred from homology"/>
<dbReference type="EMBL" id="CP004350">
    <property type="protein sequence ID" value="AHI20638.1"/>
    <property type="molecule type" value="Genomic_DNA"/>
</dbReference>
<name>A0ABM5PRL2_9CORY</name>
<evidence type="ECO:0000256" key="4">
    <source>
        <dbReference type="ARBA" id="ARBA00022840"/>
    </source>
</evidence>
<dbReference type="InterPro" id="IPR027417">
    <property type="entry name" value="P-loop_NTPase"/>
</dbReference>
<comment type="similarity">
    <text evidence="1">Belongs to the ABC transporter superfamily.</text>
</comment>
<dbReference type="PROSITE" id="PS50893">
    <property type="entry name" value="ABC_TRANSPORTER_2"/>
    <property type="match status" value="1"/>
</dbReference>
<dbReference type="InterPro" id="IPR003593">
    <property type="entry name" value="AAA+_ATPase"/>
</dbReference>
<evidence type="ECO:0000256" key="5">
    <source>
        <dbReference type="SAM" id="Phobius"/>
    </source>
</evidence>
<dbReference type="Gene3D" id="3.40.50.300">
    <property type="entry name" value="P-loop containing nucleotide triphosphate hydrolases"/>
    <property type="match status" value="1"/>
</dbReference>
<dbReference type="PANTHER" id="PTHR43335">
    <property type="entry name" value="ABC TRANSPORTER, ATP-BINDING PROTEIN"/>
    <property type="match status" value="1"/>
</dbReference>
<keyword evidence="3" id="KW-0547">Nucleotide-binding</keyword>
<dbReference type="Pfam" id="PF00005">
    <property type="entry name" value="ABC_tran"/>
    <property type="match status" value="1"/>
</dbReference>
<gene>
    <name evidence="7" type="ORF">CCASEI_10415</name>
</gene>
<evidence type="ECO:0000259" key="6">
    <source>
        <dbReference type="PROSITE" id="PS50893"/>
    </source>
</evidence>
<dbReference type="InterPro" id="IPR003439">
    <property type="entry name" value="ABC_transporter-like_ATP-bd"/>
</dbReference>
<dbReference type="SMART" id="SM00382">
    <property type="entry name" value="AAA"/>
    <property type="match status" value="1"/>
</dbReference>
<keyword evidence="8" id="KW-1185">Reference proteome</keyword>
<keyword evidence="4" id="KW-0067">ATP-binding</keyword>
<protein>
    <submittedName>
        <fullName evidence="7">ABC transporter</fullName>
    </submittedName>
</protein>
<evidence type="ECO:0000256" key="3">
    <source>
        <dbReference type="ARBA" id="ARBA00022741"/>
    </source>
</evidence>
<dbReference type="SUPFAM" id="SSF52540">
    <property type="entry name" value="P-loop containing nucleoside triphosphate hydrolases"/>
    <property type="match status" value="1"/>
</dbReference>
<evidence type="ECO:0000313" key="8">
    <source>
        <dbReference type="Proteomes" id="UP000019226"/>
    </source>
</evidence>
<accession>A0ABM5PRL2</accession>
<feature type="transmembrane region" description="Helical" evidence="5">
    <location>
        <begin position="21"/>
        <end position="44"/>
    </location>
</feature>
<dbReference type="Proteomes" id="UP000019226">
    <property type="component" value="Chromosome"/>
</dbReference>
<evidence type="ECO:0000313" key="7">
    <source>
        <dbReference type="EMBL" id="AHI20638.1"/>
    </source>
</evidence>
<keyword evidence="5" id="KW-1133">Transmembrane helix</keyword>
<sequence length="319" mass="34482">MGRVKGLALTMAGSSAQREQFFAAITEALVNPTLSLVTYIYYFWRRILLSGARFLKEGNQVLKAYDITRIFSGVSGKKVALDQVSATFERGITTLIGANGSGKTTLLKILATIDSPTSGTLQHNGETIGFKSSEDYRDCIGYVPQDVRFVSGMKCDEALAYAAWVSGMSRSQAQPRIPEVLQLVGLSLKAKEKVGSLSGGQNRRLGIAAALIHRPDILFLDEPTAGLDPQSRLEIREILQALAQQATIVISTHLIDDVEGLSQKTLALHEGRAVFHGTWHELSAAAATDNSLNSSDKLENALAFVSQRASISSQEEDAL</sequence>